<feature type="compositionally biased region" description="Low complexity" evidence="1">
    <location>
        <begin position="73"/>
        <end position="88"/>
    </location>
</feature>
<reference evidence="2" key="1">
    <citation type="submission" date="2021-02" db="EMBL/GenBank/DDBJ databases">
        <authorList>
            <person name="Dougan E. K."/>
            <person name="Rhodes N."/>
            <person name="Thang M."/>
            <person name="Chan C."/>
        </authorList>
    </citation>
    <scope>NUCLEOTIDE SEQUENCE</scope>
</reference>
<sequence>MKRSDASNTTSGGFGRNVYRYGPVVSLLLICVWLEDTWHQMELAWDKESHAAGELQLAPPLRLGALSKLSEPKGPNAKGAAAGKKAMAGKGGKSKKVAEQTSHQREMAAAALALKDLELERLKNLDPDQVDSLRRGLHSWLVGVASFQQVEVMHVLAQWFQSASADIVDRELDRMLSKDPNSGWAFCATEGQLCECRGGRIRYGHSDMAWVEKAGHRLFCGFSTFKKEVAYGLLKSCQCWTELGRDAGLADLAEVTFSLGGREEAGTSSVEGEGDDGSVVGRRSEGSAAHFKQIAAAAGGSHGVLAAGSSGFLWGKVKRMAEWVKTEASPLELLAASRVYKWLENTRGSAKIGVALENAVDSFVRTREGSKLLCQDGKPVDEKRCAGKGARLCRAGCSRSPTVGKMPWRTGAPLPREQLCRPGVDLEPIWSCDRKTSRVPAKGHPHEEAQKVLDRTTEAFCAHRGMRELFSVYLDCEFIQNYLHWTDEGSEWFDEAFVTYIAGAKDSKYEWQATNLVRSIEAFSSRPIILFIFDDASVPPASWHGMRNVIVFKMAAFNARTIMPVSFNFNKLRAMISARIRVGIQLDTDQIIAPGMDRFFEGTRREIHDYYPWPMLPVHWMSRDEQEGLLYADMNFKGWSGVRTMRWGHAHPTWTFWALPFLTDLLFERYSVSFSRTFSGIRVQDENRQTKRVAKWGDFMYEDEDMLNVGLWRDGAVKEWCKFDLEWELYKQRFEVDVDMMHDTKWYPDGVPLVFLSMHNTKTFESIDWMLSWIARCHVLQPNLDACPRGAAAPPTCLEGQLEERELRLRPEQYTAAMCCCIQPRLENWIFWHGHWFSKREDVPGILPNVSKKRTCSLP</sequence>
<organism evidence="2 3">
    <name type="scientific">Polarella glacialis</name>
    <name type="common">Dinoflagellate</name>
    <dbReference type="NCBI Taxonomy" id="89957"/>
    <lineage>
        <taxon>Eukaryota</taxon>
        <taxon>Sar</taxon>
        <taxon>Alveolata</taxon>
        <taxon>Dinophyceae</taxon>
        <taxon>Suessiales</taxon>
        <taxon>Suessiaceae</taxon>
        <taxon>Polarella</taxon>
    </lineage>
</organism>
<name>A0A813JMN5_POLGL</name>
<dbReference type="EMBL" id="CAJNNW010026424">
    <property type="protein sequence ID" value="CAE8685200.1"/>
    <property type="molecule type" value="Genomic_DNA"/>
</dbReference>
<evidence type="ECO:0000313" key="3">
    <source>
        <dbReference type="Proteomes" id="UP000626109"/>
    </source>
</evidence>
<comment type="caution">
    <text evidence="2">The sequence shown here is derived from an EMBL/GenBank/DDBJ whole genome shotgun (WGS) entry which is preliminary data.</text>
</comment>
<dbReference type="AlphaFoldDB" id="A0A813JMN5"/>
<gene>
    <name evidence="2" type="ORF">PGLA2088_LOCUS24351</name>
</gene>
<feature type="region of interest" description="Disordered" evidence="1">
    <location>
        <begin position="66"/>
        <end position="97"/>
    </location>
</feature>
<dbReference type="Proteomes" id="UP000626109">
    <property type="component" value="Unassembled WGS sequence"/>
</dbReference>
<protein>
    <submittedName>
        <fullName evidence="2">Uncharacterized protein</fullName>
    </submittedName>
</protein>
<accession>A0A813JMN5</accession>
<evidence type="ECO:0000256" key="1">
    <source>
        <dbReference type="SAM" id="MobiDB-lite"/>
    </source>
</evidence>
<evidence type="ECO:0000313" key="2">
    <source>
        <dbReference type="EMBL" id="CAE8685200.1"/>
    </source>
</evidence>
<proteinExistence type="predicted"/>